<reference evidence="3 4" key="1">
    <citation type="submission" date="2019-01" db="EMBL/GenBank/DDBJ databases">
        <title>Nocardioides guangzhouensis sp. nov., an actinobacterium isolated from soil.</title>
        <authorList>
            <person name="Fu Y."/>
            <person name="Cai Y."/>
            <person name="Lin Z."/>
            <person name="Chen P."/>
        </authorList>
    </citation>
    <scope>NUCLEOTIDE SEQUENCE [LARGE SCALE GENOMIC DNA]</scope>
    <source>
        <strain evidence="3 4">NBRC 105384</strain>
    </source>
</reference>
<protein>
    <submittedName>
        <fullName evidence="3">Molybdopterin-guanine dinucleotide biosynthesis protein</fullName>
    </submittedName>
</protein>
<proteinExistence type="predicted"/>
<dbReference type="Gene3D" id="3.90.550.10">
    <property type="entry name" value="Spore Coat Polysaccharide Biosynthesis Protein SpsA, Chain A"/>
    <property type="match status" value="1"/>
</dbReference>
<name>A0A4Q5IST3_9ACTN</name>
<feature type="domain" description="MobA-like NTP transferase" evidence="2">
    <location>
        <begin position="1"/>
        <end position="135"/>
    </location>
</feature>
<dbReference type="AlphaFoldDB" id="A0A4Q5IST3"/>
<gene>
    <name evidence="3" type="ORF">ETU37_22760</name>
</gene>
<organism evidence="3 4">
    <name type="scientific">Nocardioides iriomotensis</name>
    <dbReference type="NCBI Taxonomy" id="715784"/>
    <lineage>
        <taxon>Bacteria</taxon>
        <taxon>Bacillati</taxon>
        <taxon>Actinomycetota</taxon>
        <taxon>Actinomycetes</taxon>
        <taxon>Propionibacteriales</taxon>
        <taxon>Nocardioidaceae</taxon>
        <taxon>Nocardioides</taxon>
    </lineage>
</organism>
<evidence type="ECO:0000256" key="1">
    <source>
        <dbReference type="ARBA" id="ARBA00022679"/>
    </source>
</evidence>
<keyword evidence="4" id="KW-1185">Reference proteome</keyword>
<dbReference type="Proteomes" id="UP000291189">
    <property type="component" value="Unassembled WGS sequence"/>
</dbReference>
<dbReference type="OrthoDB" id="4408226at2"/>
<sequence>MDGIDKASIELGGVTLLERALAATMSALEVVVVGTEVPTTRPVTFTREDPAGGGPAAGLLAGLDGFWRMPDLVCVLAVDMPRVDAGTVARLTWAVEADAAVDGAWLVDADGREQPLAAVYRTASLTAARPASREDEHGLPVRRLLGGLRIAPVAPVGDEARDVDTWEDLRDLGG</sequence>
<dbReference type="PANTHER" id="PTHR19136:SF81">
    <property type="entry name" value="MOLYBDENUM COFACTOR GUANYLYLTRANSFERASE"/>
    <property type="match status" value="1"/>
</dbReference>
<dbReference type="GO" id="GO:0016779">
    <property type="term" value="F:nucleotidyltransferase activity"/>
    <property type="evidence" value="ECO:0007669"/>
    <property type="project" value="UniProtKB-ARBA"/>
</dbReference>
<evidence type="ECO:0000313" key="4">
    <source>
        <dbReference type="Proteomes" id="UP000291189"/>
    </source>
</evidence>
<comment type="caution">
    <text evidence="3">The sequence shown here is derived from an EMBL/GenBank/DDBJ whole genome shotgun (WGS) entry which is preliminary data.</text>
</comment>
<dbReference type="Pfam" id="PF12804">
    <property type="entry name" value="NTP_transf_3"/>
    <property type="match status" value="1"/>
</dbReference>
<accession>A0A4Q5IST3</accession>
<dbReference type="EMBL" id="SDPU01000038">
    <property type="protein sequence ID" value="RYU08792.1"/>
    <property type="molecule type" value="Genomic_DNA"/>
</dbReference>
<dbReference type="SUPFAM" id="SSF53448">
    <property type="entry name" value="Nucleotide-diphospho-sugar transferases"/>
    <property type="match status" value="1"/>
</dbReference>
<dbReference type="InterPro" id="IPR029044">
    <property type="entry name" value="Nucleotide-diphossugar_trans"/>
</dbReference>
<evidence type="ECO:0000259" key="2">
    <source>
        <dbReference type="Pfam" id="PF12804"/>
    </source>
</evidence>
<keyword evidence="1" id="KW-0808">Transferase</keyword>
<dbReference type="InterPro" id="IPR025877">
    <property type="entry name" value="MobA-like_NTP_Trfase"/>
</dbReference>
<evidence type="ECO:0000313" key="3">
    <source>
        <dbReference type="EMBL" id="RYU08792.1"/>
    </source>
</evidence>
<dbReference type="PANTHER" id="PTHR19136">
    <property type="entry name" value="MOLYBDENUM COFACTOR GUANYLYLTRANSFERASE"/>
    <property type="match status" value="1"/>
</dbReference>